<sequence length="314" mass="35755">MYINITDSDKGNNKGSCGQLVHYLDKENRISGDLKPELWFNGTSDAIPSYLVKHSLDQNIAKLCKDDAKFFLINISPSKKEISYLKGLYGEKGAENALKEYAASIMDEYACNFKRPGVNSEKDLLWYAKLEHYRYYSYKDPQVKEGTVKKGSPKPGEQLHIQVIVSRKDITNRIRLSPMNTSKGKNAAHSQKLGQFDRSAFKASGERLFDQQFGFDRGMEDTFNYANTLKNGNLEQRLEIQQQGERVLKQTNTPDKSRKPTAELKLELPSYLKAITPTNFLEIALAKSNDDSAPSIKKKKRRKKGNRQQQELSL</sequence>
<protein>
    <submittedName>
        <fullName evidence="2">Molybdopterin-guanine dinucleotide biosynthesis protein MobB</fullName>
    </submittedName>
</protein>
<dbReference type="Proteomes" id="UP000636110">
    <property type="component" value="Unassembled WGS sequence"/>
</dbReference>
<organism evidence="2 3">
    <name type="scientific">Pedobacter gandavensis</name>
    <dbReference type="NCBI Taxonomy" id="2679963"/>
    <lineage>
        <taxon>Bacteria</taxon>
        <taxon>Pseudomonadati</taxon>
        <taxon>Bacteroidota</taxon>
        <taxon>Sphingobacteriia</taxon>
        <taxon>Sphingobacteriales</taxon>
        <taxon>Sphingobacteriaceae</taxon>
        <taxon>Pedobacter</taxon>
    </lineage>
</organism>
<dbReference type="Pfam" id="PF18976">
    <property type="entry name" value="DUF5712"/>
    <property type="match status" value="1"/>
</dbReference>
<gene>
    <name evidence="2" type="ORF">GM920_00280</name>
</gene>
<accession>A0ABR6EQ08</accession>
<feature type="compositionally biased region" description="Basic residues" evidence="1">
    <location>
        <begin position="296"/>
        <end position="306"/>
    </location>
</feature>
<evidence type="ECO:0000256" key="1">
    <source>
        <dbReference type="SAM" id="MobiDB-lite"/>
    </source>
</evidence>
<dbReference type="PROSITE" id="PS00809">
    <property type="entry name" value="ADP_GLC_PYROPHOSPH_2"/>
    <property type="match status" value="1"/>
</dbReference>
<evidence type="ECO:0000313" key="2">
    <source>
        <dbReference type="EMBL" id="MBB2147334.1"/>
    </source>
</evidence>
<comment type="caution">
    <text evidence="2">The sequence shown here is derived from an EMBL/GenBank/DDBJ whole genome shotgun (WGS) entry which is preliminary data.</text>
</comment>
<dbReference type="EMBL" id="WNXC01000001">
    <property type="protein sequence ID" value="MBB2147334.1"/>
    <property type="molecule type" value="Genomic_DNA"/>
</dbReference>
<proteinExistence type="predicted"/>
<name>A0ABR6EQ08_9SPHI</name>
<feature type="region of interest" description="Disordered" evidence="1">
    <location>
        <begin position="291"/>
        <end position="314"/>
    </location>
</feature>
<evidence type="ECO:0000313" key="3">
    <source>
        <dbReference type="Proteomes" id="UP000636110"/>
    </source>
</evidence>
<dbReference type="InterPro" id="IPR043766">
    <property type="entry name" value="BfmA-like"/>
</dbReference>
<reference evidence="2 3" key="1">
    <citation type="submission" date="2019-11" db="EMBL/GenBank/DDBJ databases">
        <title>Description of Pedobacter sp. LMG 31462T.</title>
        <authorList>
            <person name="Carlier A."/>
            <person name="Qi S."/>
            <person name="Vandamme P."/>
        </authorList>
    </citation>
    <scope>NUCLEOTIDE SEQUENCE [LARGE SCALE GENOMIC DNA]</scope>
    <source>
        <strain evidence="2 3">LMG 31462</strain>
    </source>
</reference>
<dbReference type="RefSeq" id="WP_182952616.1">
    <property type="nucleotide sequence ID" value="NZ_WNXC01000001.1"/>
</dbReference>
<dbReference type="InterPro" id="IPR005836">
    <property type="entry name" value="ADP_Glu_pyroP_CS"/>
</dbReference>
<keyword evidence="3" id="KW-1185">Reference proteome</keyword>